<feature type="non-terminal residue" evidence="2">
    <location>
        <position position="57"/>
    </location>
</feature>
<sequence>FPSRAFSPPAPVFTENSVEEQEVESIIDHQRRGRGYRFLVHWRGFPSSHDSWLPGAE</sequence>
<evidence type="ECO:0000313" key="2">
    <source>
        <dbReference type="EMBL" id="EJF55405.1"/>
    </source>
</evidence>
<gene>
    <name evidence="2" type="ORF">DICSQDRAFT_28560</name>
</gene>
<dbReference type="GeneID" id="18841719"/>
<dbReference type="AlphaFoldDB" id="R7SI42"/>
<organism evidence="2 3">
    <name type="scientific">Dichomitus squalens (strain LYAD-421)</name>
    <name type="common">Western red white-rot fungus</name>
    <dbReference type="NCBI Taxonomy" id="732165"/>
    <lineage>
        <taxon>Eukaryota</taxon>
        <taxon>Fungi</taxon>
        <taxon>Dikarya</taxon>
        <taxon>Basidiomycota</taxon>
        <taxon>Agaricomycotina</taxon>
        <taxon>Agaricomycetes</taxon>
        <taxon>Polyporales</taxon>
        <taxon>Polyporaceae</taxon>
        <taxon>Dichomitus</taxon>
    </lineage>
</organism>
<dbReference type="RefSeq" id="XP_007371856.1">
    <property type="nucleotide sequence ID" value="XM_007371794.1"/>
</dbReference>
<dbReference type="EMBL" id="JH719690">
    <property type="protein sequence ID" value="EJF55405.1"/>
    <property type="molecule type" value="Genomic_DNA"/>
</dbReference>
<dbReference type="Pfam" id="PF00385">
    <property type="entry name" value="Chromo"/>
    <property type="match status" value="1"/>
</dbReference>
<protein>
    <recommendedName>
        <fullName evidence="1">Chromo domain-containing protein</fullName>
    </recommendedName>
</protein>
<accession>R7SI42</accession>
<dbReference type="PROSITE" id="PS50013">
    <property type="entry name" value="CHROMO_2"/>
    <property type="match status" value="1"/>
</dbReference>
<evidence type="ECO:0000313" key="3">
    <source>
        <dbReference type="Proteomes" id="UP000053319"/>
    </source>
</evidence>
<dbReference type="SUPFAM" id="SSF54160">
    <property type="entry name" value="Chromo domain-like"/>
    <property type="match status" value="1"/>
</dbReference>
<dbReference type="InterPro" id="IPR016197">
    <property type="entry name" value="Chromo-like_dom_sf"/>
</dbReference>
<feature type="non-terminal residue" evidence="2">
    <location>
        <position position="1"/>
    </location>
</feature>
<reference evidence="2 3" key="1">
    <citation type="journal article" date="2012" name="Science">
        <title>The Paleozoic origin of enzymatic lignin decomposition reconstructed from 31 fungal genomes.</title>
        <authorList>
            <person name="Floudas D."/>
            <person name="Binder M."/>
            <person name="Riley R."/>
            <person name="Barry K."/>
            <person name="Blanchette R.A."/>
            <person name="Henrissat B."/>
            <person name="Martinez A.T."/>
            <person name="Otillar R."/>
            <person name="Spatafora J.W."/>
            <person name="Yadav J.S."/>
            <person name="Aerts A."/>
            <person name="Benoit I."/>
            <person name="Boyd A."/>
            <person name="Carlson A."/>
            <person name="Copeland A."/>
            <person name="Coutinho P.M."/>
            <person name="de Vries R.P."/>
            <person name="Ferreira P."/>
            <person name="Findley K."/>
            <person name="Foster B."/>
            <person name="Gaskell J."/>
            <person name="Glotzer D."/>
            <person name="Gorecki P."/>
            <person name="Heitman J."/>
            <person name="Hesse C."/>
            <person name="Hori C."/>
            <person name="Igarashi K."/>
            <person name="Jurgens J.A."/>
            <person name="Kallen N."/>
            <person name="Kersten P."/>
            <person name="Kohler A."/>
            <person name="Kuees U."/>
            <person name="Kumar T.K.A."/>
            <person name="Kuo A."/>
            <person name="LaButti K."/>
            <person name="Larrondo L.F."/>
            <person name="Lindquist E."/>
            <person name="Ling A."/>
            <person name="Lombard V."/>
            <person name="Lucas S."/>
            <person name="Lundell T."/>
            <person name="Martin R."/>
            <person name="McLaughlin D.J."/>
            <person name="Morgenstern I."/>
            <person name="Morin E."/>
            <person name="Murat C."/>
            <person name="Nagy L.G."/>
            <person name="Nolan M."/>
            <person name="Ohm R.A."/>
            <person name="Patyshakuliyeva A."/>
            <person name="Rokas A."/>
            <person name="Ruiz-Duenas F.J."/>
            <person name="Sabat G."/>
            <person name="Salamov A."/>
            <person name="Samejima M."/>
            <person name="Schmutz J."/>
            <person name="Slot J.C."/>
            <person name="St John F."/>
            <person name="Stenlid J."/>
            <person name="Sun H."/>
            <person name="Sun S."/>
            <person name="Syed K."/>
            <person name="Tsang A."/>
            <person name="Wiebenga A."/>
            <person name="Young D."/>
            <person name="Pisabarro A."/>
            <person name="Eastwood D.C."/>
            <person name="Martin F."/>
            <person name="Cullen D."/>
            <person name="Grigoriev I.V."/>
            <person name="Hibbett D.S."/>
        </authorList>
    </citation>
    <scope>NUCLEOTIDE SEQUENCE [LARGE SCALE GENOMIC DNA]</scope>
    <source>
        <strain evidence="2 3">LYAD-421 SS1</strain>
    </source>
</reference>
<dbReference type="InterPro" id="IPR023780">
    <property type="entry name" value="Chromo_domain"/>
</dbReference>
<evidence type="ECO:0000259" key="1">
    <source>
        <dbReference type="PROSITE" id="PS50013"/>
    </source>
</evidence>
<dbReference type="Proteomes" id="UP000053319">
    <property type="component" value="Unassembled WGS sequence"/>
</dbReference>
<dbReference type="KEGG" id="dsq:DICSQDRAFT_28560"/>
<feature type="domain" description="Chromo" evidence="1">
    <location>
        <begin position="21"/>
        <end position="57"/>
    </location>
</feature>
<dbReference type="HOGENOM" id="CLU_197186_0_0_1"/>
<dbReference type="InterPro" id="IPR000953">
    <property type="entry name" value="Chromo/chromo_shadow_dom"/>
</dbReference>
<dbReference type="Gene3D" id="2.40.50.40">
    <property type="match status" value="1"/>
</dbReference>
<dbReference type="GO" id="GO:0006338">
    <property type="term" value="P:chromatin remodeling"/>
    <property type="evidence" value="ECO:0007669"/>
    <property type="project" value="UniProtKB-ARBA"/>
</dbReference>
<name>R7SI42_DICSQ</name>
<proteinExistence type="predicted"/>
<dbReference type="OMA" id="SHDSWLP"/>